<keyword evidence="1" id="KW-1133">Transmembrane helix</keyword>
<dbReference type="Proteomes" id="UP000292262">
    <property type="component" value="Unassembled WGS sequence"/>
</dbReference>
<dbReference type="OrthoDB" id="1437824at2"/>
<reference evidence="3 4" key="1">
    <citation type="submission" date="2019-02" db="EMBL/GenBank/DDBJ databases">
        <title>Genomic Encyclopedia of Type Strains, Phase IV (KMG-IV): sequencing the most valuable type-strain genomes for metagenomic binning, comparative biology and taxonomic classification.</title>
        <authorList>
            <person name="Goeker M."/>
        </authorList>
    </citation>
    <scope>NUCLEOTIDE SEQUENCE [LARGE SCALE GENOMIC DNA]</scope>
    <source>
        <strain evidence="3 4">DSM 17196</strain>
    </source>
</reference>
<feature type="transmembrane region" description="Helical" evidence="1">
    <location>
        <begin position="9"/>
        <end position="29"/>
    </location>
</feature>
<dbReference type="Pfam" id="PF06713">
    <property type="entry name" value="bPH_4"/>
    <property type="match status" value="1"/>
</dbReference>
<evidence type="ECO:0000313" key="3">
    <source>
        <dbReference type="EMBL" id="RZS91880.1"/>
    </source>
</evidence>
<dbReference type="GO" id="GO:0030153">
    <property type="term" value="P:bacteriocin immunity"/>
    <property type="evidence" value="ECO:0007669"/>
    <property type="project" value="InterPro"/>
</dbReference>
<comment type="caution">
    <text evidence="3">The sequence shown here is derived from an EMBL/GenBank/DDBJ whole genome shotgun (WGS) entry which is preliminary data.</text>
</comment>
<organism evidence="3 4">
    <name type="scientific">Aquimarina brevivitae</name>
    <dbReference type="NCBI Taxonomy" id="323412"/>
    <lineage>
        <taxon>Bacteria</taxon>
        <taxon>Pseudomonadati</taxon>
        <taxon>Bacteroidota</taxon>
        <taxon>Flavobacteriia</taxon>
        <taxon>Flavobacteriales</taxon>
        <taxon>Flavobacteriaceae</taxon>
        <taxon>Aquimarina</taxon>
    </lineage>
</organism>
<keyword evidence="1" id="KW-0472">Membrane</keyword>
<evidence type="ECO:0000256" key="1">
    <source>
        <dbReference type="SAM" id="Phobius"/>
    </source>
</evidence>
<dbReference type="InterPro" id="IPR009589">
    <property type="entry name" value="PH_YyaB-like"/>
</dbReference>
<protein>
    <submittedName>
        <fullName evidence="3">PH (Pleckstrin Homology) domain-containing protein</fullName>
    </submittedName>
</protein>
<dbReference type="RefSeq" id="WP_130287513.1">
    <property type="nucleotide sequence ID" value="NZ_SGXE01000005.1"/>
</dbReference>
<evidence type="ECO:0000259" key="2">
    <source>
        <dbReference type="Pfam" id="PF06713"/>
    </source>
</evidence>
<evidence type="ECO:0000313" key="4">
    <source>
        <dbReference type="Proteomes" id="UP000292262"/>
    </source>
</evidence>
<sequence>MTFKTRRDPLFSLILLAVVIFLVYIFTIAVIEMETFEAADIFTSTLVIVVLIFLIWSYLDTRYIITNDKLKYICGPIRGTINIEDINKITLHKTLWVGFRPAMARKGIIIHYQKFDQLYISPSSNQSFADYLTSLNPKIIVD</sequence>
<feature type="domain" description="Uncharacterized protein YyaB-like PH" evidence="2">
    <location>
        <begin position="61"/>
        <end position="134"/>
    </location>
</feature>
<feature type="transmembrane region" description="Helical" evidence="1">
    <location>
        <begin position="41"/>
        <end position="59"/>
    </location>
</feature>
<dbReference type="AlphaFoldDB" id="A0A4Q7NXZ5"/>
<dbReference type="EMBL" id="SGXE01000005">
    <property type="protein sequence ID" value="RZS91880.1"/>
    <property type="molecule type" value="Genomic_DNA"/>
</dbReference>
<accession>A0A4Q7NXZ5</accession>
<keyword evidence="4" id="KW-1185">Reference proteome</keyword>
<keyword evidence="1" id="KW-0812">Transmembrane</keyword>
<gene>
    <name evidence="3" type="ORF">EV197_2983</name>
</gene>
<name>A0A4Q7NXZ5_9FLAO</name>
<proteinExistence type="predicted"/>